<accession>A0AA96GKQ3</accession>
<dbReference type="EMBL" id="CP116968">
    <property type="protein sequence ID" value="WNM63157.1"/>
    <property type="molecule type" value="Genomic_DNA"/>
</dbReference>
<evidence type="ECO:0000313" key="2">
    <source>
        <dbReference type="Proteomes" id="UP001302494"/>
    </source>
</evidence>
<dbReference type="AlphaFoldDB" id="A0AA96GKQ3"/>
<dbReference type="Proteomes" id="UP001302494">
    <property type="component" value="Chromosome"/>
</dbReference>
<gene>
    <name evidence="1" type="ORF">PQG83_05220</name>
</gene>
<organism evidence="1 2">
    <name type="scientific">Candidatus Nitrospira neomarina</name>
    <dbReference type="NCBI Taxonomy" id="3020899"/>
    <lineage>
        <taxon>Bacteria</taxon>
        <taxon>Pseudomonadati</taxon>
        <taxon>Nitrospirota</taxon>
        <taxon>Nitrospiria</taxon>
        <taxon>Nitrospirales</taxon>
        <taxon>Nitrospiraceae</taxon>
        <taxon>Nitrospira</taxon>
    </lineage>
</organism>
<proteinExistence type="predicted"/>
<sequence length="131" mass="14912">MRQVQARVLEVPWVMTRRGGRTELRLNGAPVRTHVQPHAGFVAAVGRVLQWKDELLAGKVSTVQALAQREGLTRRYVMRVLRLSFLAPDLIDAILMGQQPPAFTLEPFRRPIPLEWAAQRKFFGFIPSSRL</sequence>
<protein>
    <submittedName>
        <fullName evidence="1">Uncharacterized protein</fullName>
    </submittedName>
</protein>
<keyword evidence="2" id="KW-1185">Reference proteome</keyword>
<evidence type="ECO:0000313" key="1">
    <source>
        <dbReference type="EMBL" id="WNM63157.1"/>
    </source>
</evidence>
<dbReference type="SUPFAM" id="SSF109709">
    <property type="entry name" value="KorB DNA-binding domain-like"/>
    <property type="match status" value="1"/>
</dbReference>
<dbReference type="KEGG" id="nneo:PQG83_05220"/>
<dbReference type="RefSeq" id="WP_312747544.1">
    <property type="nucleotide sequence ID" value="NZ_CP116968.1"/>
</dbReference>
<name>A0AA96GKQ3_9BACT</name>
<reference evidence="1 2" key="1">
    <citation type="submission" date="2023-01" db="EMBL/GenBank/DDBJ databases">
        <title>Cultivation and genomic characterization of new, ubiquitous marine nitrite-oxidizing bacteria from the Nitrospirales.</title>
        <authorList>
            <person name="Mueller A.J."/>
            <person name="Daebeler A."/>
            <person name="Herbold C.W."/>
            <person name="Kirkegaard R.H."/>
            <person name="Daims H."/>
        </authorList>
    </citation>
    <scope>NUCLEOTIDE SEQUENCE [LARGE SCALE GENOMIC DNA]</scope>
    <source>
        <strain evidence="1 2">DK</strain>
    </source>
</reference>